<reference evidence="3" key="1">
    <citation type="journal article" date="2019" name="Int. J. Syst. Evol. Microbiol.">
        <title>The Global Catalogue of Microorganisms (GCM) 10K type strain sequencing project: providing services to taxonomists for standard genome sequencing and annotation.</title>
        <authorList>
            <consortium name="The Broad Institute Genomics Platform"/>
            <consortium name="The Broad Institute Genome Sequencing Center for Infectious Disease"/>
            <person name="Wu L."/>
            <person name="Ma J."/>
        </authorList>
    </citation>
    <scope>NUCLEOTIDE SEQUENCE [LARGE SCALE GENOMIC DNA]</scope>
    <source>
        <strain evidence="3">JCM 11574</strain>
    </source>
</reference>
<organism evidence="2 3">
    <name type="scientific">Streptomyces rameus</name>
    <dbReference type="NCBI Taxonomy" id="68261"/>
    <lineage>
        <taxon>Bacteria</taxon>
        <taxon>Bacillati</taxon>
        <taxon>Actinomycetota</taxon>
        <taxon>Actinomycetes</taxon>
        <taxon>Kitasatosporales</taxon>
        <taxon>Streptomycetaceae</taxon>
        <taxon>Streptomyces</taxon>
    </lineage>
</organism>
<dbReference type="Proteomes" id="UP001500893">
    <property type="component" value="Unassembled WGS sequence"/>
</dbReference>
<keyword evidence="3" id="KW-1185">Reference proteome</keyword>
<feature type="compositionally biased region" description="Basic and acidic residues" evidence="1">
    <location>
        <begin position="7"/>
        <end position="28"/>
    </location>
</feature>
<sequence length="87" mass="9699">MLVSDEGTQRLRCEQERRSDMDEQEQRGVEAVMPMKVITVTRLNTRRACCRSISSRCTGWRGAGVRGGARNRGPLVGQALCGEDEET</sequence>
<feature type="region of interest" description="Disordered" evidence="1">
    <location>
        <begin position="1"/>
        <end position="30"/>
    </location>
</feature>
<evidence type="ECO:0000313" key="2">
    <source>
        <dbReference type="EMBL" id="GAA3159029.1"/>
    </source>
</evidence>
<name>A0ABP6NUW1_9ACTN</name>
<protein>
    <submittedName>
        <fullName evidence="2">Uncharacterized protein</fullName>
    </submittedName>
</protein>
<dbReference type="EMBL" id="BAAAVM010000097">
    <property type="protein sequence ID" value="GAA3159029.1"/>
    <property type="molecule type" value="Genomic_DNA"/>
</dbReference>
<accession>A0ABP6NUW1</accession>
<gene>
    <name evidence="2" type="ORF">GCM10010521_53720</name>
</gene>
<proteinExistence type="predicted"/>
<evidence type="ECO:0000313" key="3">
    <source>
        <dbReference type="Proteomes" id="UP001500893"/>
    </source>
</evidence>
<evidence type="ECO:0000256" key="1">
    <source>
        <dbReference type="SAM" id="MobiDB-lite"/>
    </source>
</evidence>
<comment type="caution">
    <text evidence="2">The sequence shown here is derived from an EMBL/GenBank/DDBJ whole genome shotgun (WGS) entry which is preliminary data.</text>
</comment>